<dbReference type="SUPFAM" id="SSF48371">
    <property type="entry name" value="ARM repeat"/>
    <property type="match status" value="1"/>
</dbReference>
<keyword evidence="7" id="KW-0131">Cell cycle</keyword>
<sequence length="700" mass="78667">MTCCTDRLVWRDDDRDTVKMLRNVGRKLSKNLTSSVDQLLQLLDKLELVLSNLDHDPPKLIQGSLVLPMKTLISDELLRHRDEDVKISVTACLTEIARITAPNAPYDDENMKEFLKLAVTAFEKLSHVSGRRYEKAISILENFSKIKMFLIMLDLECDDLVMEMFRHFLRIIRSNHPSNVIESMENVMTGILDESEDISLDLLRPLLDSVKKENQTISPICWTLGEKVISNCAVKLKPYLMQAVVSSGRTLDEYPQIVISICQNQPESQVQAVENNLDVPKDAPEEPVDVTKGFETDISCVRDFQIVNDMETNIQSTSAATMNGEVVECFGSKRKLHSCTKNSEKTNPKTSTSNLVLVQELNSETQLDIVPRKRARKPNSLMNPEEGYDHSWISSQSKKAHDNGYALALSKSPTSTKGKTLSNPKTVDQALFSEVKNEKASIKTSDIGGSFLSCENPASIDGIVVSNLEDVSNACESKNDSLTNHNIRNGSFLKKRRPRKSISIRKLKDDNLSPLLEKTSSKSPGVTKESEVKHEAPVRTIKLSIKFDGKVVVPPTSIVASTNSEKFCDDEGRSASQIEVKKRRRQTATSNKSFNKSSAMKRHEPIKLGDSLVGKRIKVWWPLDKIYYEGVVETYDHVRGKHKILYDDGETEQLNLNKERWELLNVSPQEGLRFLKPIDASDMYALVDGSIDDPPITAKE</sequence>
<comment type="caution">
    <text evidence="9">The sequence shown here is derived from an EMBL/GenBank/DDBJ whole genome shotgun (WGS) entry which is preliminary data.</text>
</comment>
<evidence type="ECO:0000256" key="6">
    <source>
        <dbReference type="ARBA" id="ARBA00023242"/>
    </source>
</evidence>
<evidence type="ECO:0000313" key="9">
    <source>
        <dbReference type="EMBL" id="KAI5392362.1"/>
    </source>
</evidence>
<dbReference type="GO" id="GO:0035825">
    <property type="term" value="P:homologous recombination"/>
    <property type="evidence" value="ECO:0007669"/>
    <property type="project" value="UniProtKB-ARBA"/>
</dbReference>
<feature type="compositionally biased region" description="Polar residues" evidence="8">
    <location>
        <begin position="587"/>
        <end position="598"/>
    </location>
</feature>
<accession>A0A9D5A037</accession>
<dbReference type="Gene3D" id="2.30.30.140">
    <property type="match status" value="1"/>
</dbReference>
<dbReference type="PANTHER" id="PTHR12663">
    <property type="entry name" value="ANDROGEN INDUCED INHIBITOR OF PROLIFERATION AS3 / PDS5-RELATED"/>
    <property type="match status" value="1"/>
</dbReference>
<dbReference type="InterPro" id="IPR039776">
    <property type="entry name" value="Pds5"/>
</dbReference>
<dbReference type="Gramene" id="Psat07G0695400-T1">
    <property type="protein sequence ID" value="KAI5392362.1"/>
    <property type="gene ID" value="KIW84_076954"/>
</dbReference>
<feature type="region of interest" description="Disordered" evidence="8">
    <location>
        <begin position="570"/>
        <end position="601"/>
    </location>
</feature>
<gene>
    <name evidence="9" type="ORF">KIW84_076954</name>
</gene>
<keyword evidence="6" id="KW-0539">Nucleus</keyword>
<evidence type="ECO:0000256" key="5">
    <source>
        <dbReference type="ARBA" id="ARBA00023204"/>
    </source>
</evidence>
<dbReference type="Pfam" id="PF20168">
    <property type="entry name" value="PDS5"/>
    <property type="match status" value="1"/>
</dbReference>
<keyword evidence="10" id="KW-1185">Reference proteome</keyword>
<evidence type="ECO:0000256" key="1">
    <source>
        <dbReference type="ARBA" id="ARBA00004123"/>
    </source>
</evidence>
<dbReference type="PANTHER" id="PTHR12663:SF69">
    <property type="entry name" value="SISTER CHROMATID COHESION PROTEIN PDS5 HOMOLOG E"/>
    <property type="match status" value="1"/>
</dbReference>
<dbReference type="GO" id="GO:0006281">
    <property type="term" value="P:DNA repair"/>
    <property type="evidence" value="ECO:0007669"/>
    <property type="project" value="UniProtKB-KW"/>
</dbReference>
<keyword evidence="5" id="KW-0234">DNA repair</keyword>
<dbReference type="EMBL" id="JAMSHJ010000007">
    <property type="protein sequence ID" value="KAI5392362.1"/>
    <property type="molecule type" value="Genomic_DNA"/>
</dbReference>
<dbReference type="SUPFAM" id="SSF63748">
    <property type="entry name" value="Tudor/PWWP/MBT"/>
    <property type="match status" value="1"/>
</dbReference>
<evidence type="ECO:0000256" key="3">
    <source>
        <dbReference type="ARBA" id="ARBA00022763"/>
    </source>
</evidence>
<dbReference type="GO" id="GO:0007064">
    <property type="term" value="P:mitotic sister chromatid cohesion"/>
    <property type="evidence" value="ECO:0007669"/>
    <property type="project" value="InterPro"/>
</dbReference>
<dbReference type="GO" id="GO:0000785">
    <property type="term" value="C:chromatin"/>
    <property type="evidence" value="ECO:0007669"/>
    <property type="project" value="TreeGrafter"/>
</dbReference>
<keyword evidence="4" id="KW-0498">Mitosis</keyword>
<keyword evidence="3" id="KW-0227">DNA damage</keyword>
<evidence type="ECO:0000256" key="8">
    <source>
        <dbReference type="SAM" id="MobiDB-lite"/>
    </source>
</evidence>
<evidence type="ECO:0008006" key="11">
    <source>
        <dbReference type="Google" id="ProtNLM"/>
    </source>
</evidence>
<comment type="subcellular location">
    <subcellularLocation>
        <location evidence="1">Nucleus</location>
    </subcellularLocation>
</comment>
<dbReference type="Proteomes" id="UP001058974">
    <property type="component" value="Chromosome 7"/>
</dbReference>
<feature type="region of interest" description="Disordered" evidence="8">
    <location>
        <begin position="513"/>
        <end position="533"/>
    </location>
</feature>
<keyword evidence="2" id="KW-0132">Cell division</keyword>
<dbReference type="GO" id="GO:0051301">
    <property type="term" value="P:cell division"/>
    <property type="evidence" value="ECO:0007669"/>
    <property type="project" value="UniProtKB-KW"/>
</dbReference>
<protein>
    <recommendedName>
        <fullName evidence="11">Sister chromatid cohesion PDS5-like protein</fullName>
    </recommendedName>
</protein>
<dbReference type="CDD" id="cd20404">
    <property type="entry name" value="Tudor_Agenet_AtEML-like"/>
    <property type="match status" value="1"/>
</dbReference>
<evidence type="ECO:0000256" key="2">
    <source>
        <dbReference type="ARBA" id="ARBA00022618"/>
    </source>
</evidence>
<reference evidence="9 10" key="1">
    <citation type="journal article" date="2022" name="Nat. Genet.">
        <title>Improved pea reference genome and pan-genome highlight genomic features and evolutionary characteristics.</title>
        <authorList>
            <person name="Yang T."/>
            <person name="Liu R."/>
            <person name="Luo Y."/>
            <person name="Hu S."/>
            <person name="Wang D."/>
            <person name="Wang C."/>
            <person name="Pandey M.K."/>
            <person name="Ge S."/>
            <person name="Xu Q."/>
            <person name="Li N."/>
            <person name="Li G."/>
            <person name="Huang Y."/>
            <person name="Saxena R.K."/>
            <person name="Ji Y."/>
            <person name="Li M."/>
            <person name="Yan X."/>
            <person name="He Y."/>
            <person name="Liu Y."/>
            <person name="Wang X."/>
            <person name="Xiang C."/>
            <person name="Varshney R.K."/>
            <person name="Ding H."/>
            <person name="Gao S."/>
            <person name="Zong X."/>
        </authorList>
    </citation>
    <scope>NUCLEOTIDE SEQUENCE [LARGE SCALE GENOMIC DNA]</scope>
    <source>
        <strain evidence="9 10">cv. Zhongwan 6</strain>
    </source>
</reference>
<evidence type="ECO:0000256" key="7">
    <source>
        <dbReference type="ARBA" id="ARBA00023306"/>
    </source>
</evidence>
<organism evidence="9 10">
    <name type="scientific">Pisum sativum</name>
    <name type="common">Garden pea</name>
    <name type="synonym">Lathyrus oleraceus</name>
    <dbReference type="NCBI Taxonomy" id="3888"/>
    <lineage>
        <taxon>Eukaryota</taxon>
        <taxon>Viridiplantae</taxon>
        <taxon>Streptophyta</taxon>
        <taxon>Embryophyta</taxon>
        <taxon>Tracheophyta</taxon>
        <taxon>Spermatophyta</taxon>
        <taxon>Magnoliopsida</taxon>
        <taxon>eudicotyledons</taxon>
        <taxon>Gunneridae</taxon>
        <taxon>Pentapetalae</taxon>
        <taxon>rosids</taxon>
        <taxon>fabids</taxon>
        <taxon>Fabales</taxon>
        <taxon>Fabaceae</taxon>
        <taxon>Papilionoideae</taxon>
        <taxon>50 kb inversion clade</taxon>
        <taxon>NPAAA clade</taxon>
        <taxon>Hologalegina</taxon>
        <taxon>IRL clade</taxon>
        <taxon>Fabeae</taxon>
        <taxon>Lathyrus</taxon>
    </lineage>
</organism>
<proteinExistence type="predicted"/>
<dbReference type="GO" id="GO:0005634">
    <property type="term" value="C:nucleus"/>
    <property type="evidence" value="ECO:0007669"/>
    <property type="project" value="UniProtKB-SubCell"/>
</dbReference>
<name>A0A9D5A037_PEA</name>
<dbReference type="AlphaFoldDB" id="A0A9D5A037"/>
<evidence type="ECO:0000256" key="4">
    <source>
        <dbReference type="ARBA" id="ARBA00022776"/>
    </source>
</evidence>
<dbReference type="InterPro" id="IPR016024">
    <property type="entry name" value="ARM-type_fold"/>
</dbReference>
<evidence type="ECO:0000313" key="10">
    <source>
        <dbReference type="Proteomes" id="UP001058974"/>
    </source>
</evidence>